<gene>
    <name evidence="1" type="ORF">TRIADDRAFT_63707</name>
</gene>
<accession>B3RQZ0</accession>
<organism evidence="1 2">
    <name type="scientific">Trichoplax adhaerens</name>
    <name type="common">Trichoplax reptans</name>
    <dbReference type="NCBI Taxonomy" id="10228"/>
    <lineage>
        <taxon>Eukaryota</taxon>
        <taxon>Metazoa</taxon>
        <taxon>Placozoa</taxon>
        <taxon>Uniplacotomia</taxon>
        <taxon>Trichoplacea</taxon>
        <taxon>Trichoplacidae</taxon>
        <taxon>Trichoplax</taxon>
    </lineage>
</organism>
<dbReference type="RefSeq" id="XP_002110247.1">
    <property type="nucleotide sequence ID" value="XM_002110211.1"/>
</dbReference>
<reference evidence="1 2" key="1">
    <citation type="journal article" date="2008" name="Nature">
        <title>The Trichoplax genome and the nature of placozoans.</title>
        <authorList>
            <person name="Srivastava M."/>
            <person name="Begovic E."/>
            <person name="Chapman J."/>
            <person name="Putnam N.H."/>
            <person name="Hellsten U."/>
            <person name="Kawashima T."/>
            <person name="Kuo A."/>
            <person name="Mitros T."/>
            <person name="Salamov A."/>
            <person name="Carpenter M.L."/>
            <person name="Signorovitch A.Y."/>
            <person name="Moreno M.A."/>
            <person name="Kamm K."/>
            <person name="Grimwood J."/>
            <person name="Schmutz J."/>
            <person name="Shapiro H."/>
            <person name="Grigoriev I.V."/>
            <person name="Buss L.W."/>
            <person name="Schierwater B."/>
            <person name="Dellaporta S.L."/>
            <person name="Rokhsar D.S."/>
        </authorList>
    </citation>
    <scope>NUCLEOTIDE SEQUENCE [LARGE SCALE GENOMIC DNA]</scope>
    <source>
        <strain evidence="1 2">Grell-BS-1999</strain>
    </source>
</reference>
<dbReference type="InParanoid" id="B3RQZ0"/>
<evidence type="ECO:0000313" key="2">
    <source>
        <dbReference type="Proteomes" id="UP000009022"/>
    </source>
</evidence>
<sequence>MAMDCKRFATPSGADFSQLRHGWNIGLKDNKSANTSDDRCVAPTIVKDEFVVIDKTEVPGISPAPLLTEHYQRQANAAVDLKPRSSSYQNFNANLENRDRCDTFPVISEDKNSSKFDSLDGETVSNLDRIPFVLSPHVRALCSSMSYQGSIRSVQWKQFEHDFTIEQNVLQNVNLWSE</sequence>
<dbReference type="KEGG" id="tad:TRIADDRAFT_63707"/>
<dbReference type="GeneID" id="6751996"/>
<dbReference type="CTD" id="6751996"/>
<protein>
    <submittedName>
        <fullName evidence="1">Expressed protein</fullName>
    </submittedName>
</protein>
<dbReference type="HOGENOM" id="CLU_1512550_0_0_1"/>
<dbReference type="AlphaFoldDB" id="B3RQZ0"/>
<evidence type="ECO:0000313" key="1">
    <source>
        <dbReference type="EMBL" id="EDV26251.1"/>
    </source>
</evidence>
<dbReference type="EMBL" id="DS985243">
    <property type="protein sequence ID" value="EDV26251.1"/>
    <property type="molecule type" value="Genomic_DNA"/>
</dbReference>
<dbReference type="Proteomes" id="UP000009022">
    <property type="component" value="Unassembled WGS sequence"/>
</dbReference>
<proteinExistence type="predicted"/>
<name>B3RQZ0_TRIAD</name>
<keyword evidence="2" id="KW-1185">Reference proteome</keyword>